<keyword evidence="1" id="KW-0472">Membrane</keyword>
<dbReference type="Proteomes" id="UP001497472">
    <property type="component" value="Unassembled WGS sequence"/>
</dbReference>
<evidence type="ECO:0000313" key="3">
    <source>
        <dbReference type="Proteomes" id="UP001497472"/>
    </source>
</evidence>
<keyword evidence="3" id="KW-1185">Reference proteome</keyword>
<accession>A0AAV1JCA5</accession>
<dbReference type="EMBL" id="CAVLEF010000008">
    <property type="protein sequence ID" value="CAK1546562.1"/>
    <property type="molecule type" value="Genomic_DNA"/>
</dbReference>
<dbReference type="AlphaFoldDB" id="A0AAV1JCA5"/>
<protein>
    <submittedName>
        <fullName evidence="2">Uncharacterized protein</fullName>
    </submittedName>
</protein>
<comment type="caution">
    <text evidence="2">The sequence shown here is derived from an EMBL/GenBank/DDBJ whole genome shotgun (WGS) entry which is preliminary data.</text>
</comment>
<organism evidence="2 3">
    <name type="scientific">Leptosia nina</name>
    <dbReference type="NCBI Taxonomy" id="320188"/>
    <lineage>
        <taxon>Eukaryota</taxon>
        <taxon>Metazoa</taxon>
        <taxon>Ecdysozoa</taxon>
        <taxon>Arthropoda</taxon>
        <taxon>Hexapoda</taxon>
        <taxon>Insecta</taxon>
        <taxon>Pterygota</taxon>
        <taxon>Neoptera</taxon>
        <taxon>Endopterygota</taxon>
        <taxon>Lepidoptera</taxon>
        <taxon>Glossata</taxon>
        <taxon>Ditrysia</taxon>
        <taxon>Papilionoidea</taxon>
        <taxon>Pieridae</taxon>
        <taxon>Pierinae</taxon>
        <taxon>Leptosia</taxon>
    </lineage>
</organism>
<keyword evidence="1" id="KW-0812">Transmembrane</keyword>
<proteinExistence type="predicted"/>
<sequence>MQMRTAQRGSLSEYFSYIPLSCIYFNAGRLPYRPARPRLYMLTAFHANVASVILCAVTVNALSVAVDKRVIEGAMLASSSGPCAWVSLSFYMNGTTPLLAGCTYMVSLLTTPLTHLLLCGKAPIPPLEELKAVAVTAALPYLVGTYATASKNQYGPTISKLSALLLLYVDCCSLLLEAEGIFYISDVISTLVLDELIDGVRVTEEKVRHLFDDVTDATNVEFSKFESVMSKLLDDQTRTVGTFVNMVTNLDLTEGSKFLDVLANVAGYS</sequence>
<gene>
    <name evidence="2" type="ORF">LNINA_LOCUS6124</name>
</gene>
<evidence type="ECO:0000313" key="2">
    <source>
        <dbReference type="EMBL" id="CAK1546562.1"/>
    </source>
</evidence>
<reference evidence="2 3" key="1">
    <citation type="submission" date="2023-11" db="EMBL/GenBank/DDBJ databases">
        <authorList>
            <person name="Okamura Y."/>
        </authorList>
    </citation>
    <scope>NUCLEOTIDE SEQUENCE [LARGE SCALE GENOMIC DNA]</scope>
</reference>
<feature type="transmembrane region" description="Helical" evidence="1">
    <location>
        <begin position="39"/>
        <end position="62"/>
    </location>
</feature>
<evidence type="ECO:0000256" key="1">
    <source>
        <dbReference type="SAM" id="Phobius"/>
    </source>
</evidence>
<name>A0AAV1JCA5_9NEOP</name>
<keyword evidence="1" id="KW-1133">Transmembrane helix</keyword>